<reference evidence="2 3" key="1">
    <citation type="journal article" date="2018" name="Biodegradation">
        <title>1,4-Dioxane degradation characteristics of Rhodococcus aetherivorans JCM 14343.</title>
        <authorList>
            <person name="Inoue D."/>
            <person name="Tsunoda T."/>
            <person name="Yamamoto N."/>
            <person name="Ike M."/>
            <person name="Sei K."/>
        </authorList>
    </citation>
    <scope>NUCLEOTIDE SEQUENCE [LARGE SCALE GENOMIC DNA]</scope>
    <source>
        <strain evidence="2 3">JCM 14343</strain>
    </source>
</reference>
<protein>
    <submittedName>
        <fullName evidence="2">Uncharacterized protein</fullName>
    </submittedName>
</protein>
<sequence>MHREVNCIHTPIPGVHPREWPAPRAAHPVYRPGAASRAADVTRTSPPTS</sequence>
<feature type="region of interest" description="Disordered" evidence="1">
    <location>
        <begin position="1"/>
        <end position="49"/>
    </location>
</feature>
<comment type="caution">
    <text evidence="2">The sequence shown here is derived from an EMBL/GenBank/DDBJ whole genome shotgun (WGS) entry which is preliminary data.</text>
</comment>
<keyword evidence="3" id="KW-1185">Reference proteome</keyword>
<organism evidence="2 3">
    <name type="scientific">Rhodococcus aetherivorans</name>
    <dbReference type="NCBI Taxonomy" id="191292"/>
    <lineage>
        <taxon>Bacteria</taxon>
        <taxon>Bacillati</taxon>
        <taxon>Actinomycetota</taxon>
        <taxon>Actinomycetes</taxon>
        <taxon>Mycobacteriales</taxon>
        <taxon>Nocardiaceae</taxon>
        <taxon>Rhodococcus</taxon>
    </lineage>
</organism>
<evidence type="ECO:0000256" key="1">
    <source>
        <dbReference type="SAM" id="MobiDB-lite"/>
    </source>
</evidence>
<dbReference type="Proteomes" id="UP000325466">
    <property type="component" value="Unassembled WGS sequence"/>
</dbReference>
<evidence type="ECO:0000313" key="3">
    <source>
        <dbReference type="Proteomes" id="UP000325466"/>
    </source>
</evidence>
<name>A0ABQ0YIJ9_9NOCA</name>
<accession>A0ABQ0YIJ9</accession>
<gene>
    <name evidence="2" type="ORF">RAJCM14343_1565</name>
</gene>
<proteinExistence type="predicted"/>
<evidence type="ECO:0000313" key="2">
    <source>
        <dbReference type="EMBL" id="GES36314.1"/>
    </source>
</evidence>
<dbReference type="EMBL" id="BLAH01000058">
    <property type="protein sequence ID" value="GES36314.1"/>
    <property type="molecule type" value="Genomic_DNA"/>
</dbReference>